<feature type="region of interest" description="Disordered" evidence="1">
    <location>
        <begin position="780"/>
        <end position="809"/>
    </location>
</feature>
<evidence type="ECO:0000313" key="4">
    <source>
        <dbReference type="EMBL" id="PAA77513.1"/>
    </source>
</evidence>
<dbReference type="PANTHER" id="PTHR33096:SF1">
    <property type="entry name" value="CXC1-LIKE CYSTEINE CLUSTER ASSOCIATED WITH KDZ TRANSPOSASES DOMAIN-CONTAINING PROTEIN"/>
    <property type="match status" value="1"/>
</dbReference>
<keyword evidence="7" id="KW-1185">Reference proteome</keyword>
<dbReference type="Proteomes" id="UP000215902">
    <property type="component" value="Unassembled WGS sequence"/>
</dbReference>
<dbReference type="AlphaFoldDB" id="A0A267FUT4"/>
<evidence type="ECO:0000256" key="1">
    <source>
        <dbReference type="SAM" id="MobiDB-lite"/>
    </source>
</evidence>
<dbReference type="InterPro" id="IPR040521">
    <property type="entry name" value="KDZ"/>
</dbReference>
<dbReference type="EMBL" id="NIVC01000737">
    <property type="protein sequence ID" value="PAA77513.1"/>
    <property type="molecule type" value="Genomic_DNA"/>
</dbReference>
<dbReference type="OrthoDB" id="10063408at2759"/>
<accession>A0A267FUT4</accession>
<dbReference type="Pfam" id="PF18758">
    <property type="entry name" value="KDZ"/>
    <property type="match status" value="1"/>
</dbReference>
<dbReference type="EMBL" id="NIVC01000103">
    <property type="protein sequence ID" value="PAA90835.1"/>
    <property type="molecule type" value="Genomic_DNA"/>
</dbReference>
<proteinExistence type="predicted"/>
<evidence type="ECO:0000313" key="6">
    <source>
        <dbReference type="EMBL" id="PAA90835.1"/>
    </source>
</evidence>
<evidence type="ECO:0000313" key="3">
    <source>
        <dbReference type="EMBL" id="PAA68009.1"/>
    </source>
</evidence>
<feature type="region of interest" description="Disordered" evidence="1">
    <location>
        <begin position="1"/>
        <end position="93"/>
    </location>
</feature>
<sequence>VMSRRRTLFSNTDSDSDVEAVLRTSRRGRPRKLQKSSGFGATRRPSSSSAYGSHQDQSVGNYFFPEMPDNAAEMPPENSTEPSNPPEETEWEDHSMFSDLHSNAYENYFNLGSCIRCSDAPGIYRCVTCRLDFCEDCKEITHGDFAPHKFEQWNSETLMFADPVHVPMVAALFCCVASREARELSAASTVELIDLSGIVQAQMFTCSSCDKVDALLSMGYFPSYDATATATDCTAYFAISLLTLLDNLTTVGRLPAHRAIKALFLGATVGQGICRDKLASSLYQRLQRHCVLLKFRQLQIRSAKWPKSCLLCPDQHNDRQTVVCADALFGWQRFSSMGFRQALTPSDGRPLPVPLVNVDVKADAPKNRLEEQNCPSWKAGALEPPSRGAGRHDVYGFFGLFCRHNRLLNGCNITTTGERFCYIEQCLEHFLRDTSVSKKLLLIYDVGCRVSARVQSAVTKSGANVQASSCAINAFHALGHKPSCQRRFSVRVTPGAGLCDGENTERAWAQLRPYGHSLKYMRPDRRSTCMSQILFHFNANQLFNTPQWFQQRLRLLDSTIKNMSSEMNSLLDDARIQQASGILDGSLVLSEVQIRNLGRQWHQNSLIGAVENSENDLLSNIRSLAVLREHWLRQSGLNMGQGHNRACLRRVQGLTSEMKADINRLPEETRGSFDQYRKPNSSKYDGLSESATSVRFRRRAIDLYHKYDRVNEELHIVSEEWYDFIVKMDMVCKSLDNQAGLAAQFRKLFRSILERVVNLDVPARAEYFRLILGGAEQSIENVPPISNDSPTESATESSASESDDSEDTF</sequence>
<dbReference type="PANTHER" id="PTHR33096">
    <property type="entry name" value="CXC2 DOMAIN-CONTAINING PROTEIN"/>
    <property type="match status" value="1"/>
</dbReference>
<evidence type="ECO:0008006" key="8">
    <source>
        <dbReference type="Google" id="ProtNLM"/>
    </source>
</evidence>
<feature type="compositionally biased region" description="Polar residues" evidence="1">
    <location>
        <begin position="35"/>
        <end position="60"/>
    </location>
</feature>
<gene>
    <name evidence="3" type="ORF">BOX15_Mlig001681g12</name>
    <name evidence="2" type="ORF">BOX15_Mlig001681g24</name>
    <name evidence="4" type="ORF">BOX15_Mlig001681g27</name>
    <name evidence="6" type="ORF">BOX15_Mlig001681g6</name>
    <name evidence="5" type="ORF">BOX15_Mlig018136g1</name>
</gene>
<dbReference type="STRING" id="282301.A0A267FUT4"/>
<dbReference type="EMBL" id="NIVC01003704">
    <property type="protein sequence ID" value="PAA50163.1"/>
    <property type="molecule type" value="Genomic_DNA"/>
</dbReference>
<evidence type="ECO:0000313" key="5">
    <source>
        <dbReference type="EMBL" id="PAA85732.1"/>
    </source>
</evidence>
<feature type="non-terminal residue" evidence="4">
    <location>
        <position position="1"/>
    </location>
</feature>
<comment type="caution">
    <text evidence="4">The sequence shown here is derived from an EMBL/GenBank/DDBJ whole genome shotgun (WGS) entry which is preliminary data.</text>
</comment>
<evidence type="ECO:0000313" key="2">
    <source>
        <dbReference type="EMBL" id="PAA50163.1"/>
    </source>
</evidence>
<dbReference type="EMBL" id="NIVC01001431">
    <property type="protein sequence ID" value="PAA68009.1"/>
    <property type="molecule type" value="Genomic_DNA"/>
</dbReference>
<protein>
    <recommendedName>
        <fullName evidence="8">B box-type domain-containing protein</fullName>
    </recommendedName>
</protein>
<dbReference type="CDD" id="cd19757">
    <property type="entry name" value="Bbox1"/>
    <property type="match status" value="1"/>
</dbReference>
<organism evidence="4 7">
    <name type="scientific">Macrostomum lignano</name>
    <dbReference type="NCBI Taxonomy" id="282301"/>
    <lineage>
        <taxon>Eukaryota</taxon>
        <taxon>Metazoa</taxon>
        <taxon>Spiralia</taxon>
        <taxon>Lophotrochozoa</taxon>
        <taxon>Platyhelminthes</taxon>
        <taxon>Rhabditophora</taxon>
        <taxon>Macrostomorpha</taxon>
        <taxon>Macrostomida</taxon>
        <taxon>Macrostomidae</taxon>
        <taxon>Macrostomum</taxon>
    </lineage>
</organism>
<reference evidence="4 7" key="1">
    <citation type="submission" date="2017-06" db="EMBL/GenBank/DDBJ databases">
        <title>A platform for efficient transgenesis in Macrostomum lignano, a flatworm model organism for stem cell research.</title>
        <authorList>
            <person name="Berezikov E."/>
        </authorList>
    </citation>
    <scope>NUCLEOTIDE SEQUENCE [LARGE SCALE GENOMIC DNA]</scope>
    <source>
        <strain evidence="4">DV1</strain>
        <tissue evidence="4">Whole organism</tissue>
    </source>
</reference>
<evidence type="ECO:0000313" key="7">
    <source>
        <dbReference type="Proteomes" id="UP000215902"/>
    </source>
</evidence>
<dbReference type="EMBL" id="NIVC01000306">
    <property type="protein sequence ID" value="PAA85732.1"/>
    <property type="molecule type" value="Genomic_DNA"/>
</dbReference>
<name>A0A267FUT4_9PLAT</name>
<feature type="compositionally biased region" description="Low complexity" evidence="1">
    <location>
        <begin position="788"/>
        <end position="800"/>
    </location>
</feature>
<feature type="compositionally biased region" description="Basic residues" evidence="1">
    <location>
        <begin position="24"/>
        <end position="34"/>
    </location>
</feature>